<evidence type="ECO:0000313" key="2">
    <source>
        <dbReference type="EMBL" id="KAJ1359677.1"/>
    </source>
</evidence>
<feature type="region of interest" description="Disordered" evidence="1">
    <location>
        <begin position="71"/>
        <end position="92"/>
    </location>
</feature>
<proteinExistence type="predicted"/>
<comment type="caution">
    <text evidence="3">The sequence shown here is derived from an EMBL/GenBank/DDBJ whole genome shotgun (WGS) entry which is preliminary data.</text>
</comment>
<protein>
    <submittedName>
        <fullName evidence="3">Uncharacterized protein</fullName>
    </submittedName>
</protein>
<organism evidence="3 4">
    <name type="scientific">Parelaphostrongylus tenuis</name>
    <name type="common">Meningeal worm</name>
    <dbReference type="NCBI Taxonomy" id="148309"/>
    <lineage>
        <taxon>Eukaryota</taxon>
        <taxon>Metazoa</taxon>
        <taxon>Ecdysozoa</taxon>
        <taxon>Nematoda</taxon>
        <taxon>Chromadorea</taxon>
        <taxon>Rhabditida</taxon>
        <taxon>Rhabditina</taxon>
        <taxon>Rhabditomorpha</taxon>
        <taxon>Strongyloidea</taxon>
        <taxon>Metastrongylidae</taxon>
        <taxon>Parelaphostrongylus</taxon>
    </lineage>
</organism>
<evidence type="ECO:0000313" key="4">
    <source>
        <dbReference type="Proteomes" id="UP001196413"/>
    </source>
</evidence>
<name>A0AAD5MJF3_PARTN</name>
<dbReference type="AlphaFoldDB" id="A0AAD5MJF3"/>
<gene>
    <name evidence="2" type="ORF">KIN20_018460</name>
    <name evidence="3" type="ORF">KIN20_018469</name>
</gene>
<feature type="compositionally biased region" description="Basic and acidic residues" evidence="1">
    <location>
        <begin position="73"/>
        <end position="84"/>
    </location>
</feature>
<keyword evidence="4" id="KW-1185">Reference proteome</keyword>
<evidence type="ECO:0000256" key="1">
    <source>
        <dbReference type="SAM" id="MobiDB-lite"/>
    </source>
</evidence>
<dbReference type="Proteomes" id="UP001196413">
    <property type="component" value="Unassembled WGS sequence"/>
</dbReference>
<evidence type="ECO:0000313" key="3">
    <source>
        <dbReference type="EMBL" id="KAJ1359685.1"/>
    </source>
</evidence>
<dbReference type="EMBL" id="JAHQIW010003668">
    <property type="protein sequence ID" value="KAJ1359677.1"/>
    <property type="molecule type" value="Genomic_DNA"/>
</dbReference>
<dbReference type="EMBL" id="JAHQIW010003669">
    <property type="protein sequence ID" value="KAJ1359685.1"/>
    <property type="molecule type" value="Genomic_DNA"/>
</dbReference>
<reference evidence="3" key="1">
    <citation type="submission" date="2021-06" db="EMBL/GenBank/DDBJ databases">
        <title>Parelaphostrongylus tenuis whole genome reference sequence.</title>
        <authorList>
            <person name="Garwood T.J."/>
            <person name="Larsen P.A."/>
            <person name="Fountain-Jones N.M."/>
            <person name="Garbe J.R."/>
            <person name="Macchietto M.G."/>
            <person name="Kania S.A."/>
            <person name="Gerhold R.W."/>
            <person name="Richards J.E."/>
            <person name="Wolf T.M."/>
        </authorList>
    </citation>
    <scope>NUCLEOTIDE SEQUENCE</scope>
    <source>
        <strain evidence="3">MNPRO001-30</strain>
        <tissue evidence="3">Meninges</tissue>
    </source>
</reference>
<sequence length="92" mass="10059">MFNEGPLFCSLAALSEISLLLQSSLPCRVSPKLLFKILHILVEIQIYIPPQNQVNKSFSFQYDVVEGALADPDTPRADGGHEADMNAGAQDI</sequence>
<accession>A0AAD5MJF3</accession>